<dbReference type="GO" id="GO:0046872">
    <property type="term" value="F:metal ion binding"/>
    <property type="evidence" value="ECO:0007669"/>
    <property type="project" value="UniProtKB-KW"/>
</dbReference>
<feature type="domain" description="Sulfatase N-terminal" evidence="5">
    <location>
        <begin position="28"/>
        <end position="460"/>
    </location>
</feature>
<dbReference type="RefSeq" id="WP_075083530.1">
    <property type="nucleotide sequence ID" value="NZ_CP042912.1"/>
</dbReference>
<protein>
    <submittedName>
        <fullName evidence="6">Choline-sulfatase</fullName>
        <ecNumber evidence="6">3.1.6.6</ecNumber>
    </submittedName>
</protein>
<name>A0A5B9PNW4_9BACT</name>
<organism evidence="6 7">
    <name type="scientific">Mariniblastus fucicola</name>
    <dbReference type="NCBI Taxonomy" id="980251"/>
    <lineage>
        <taxon>Bacteria</taxon>
        <taxon>Pseudomonadati</taxon>
        <taxon>Planctomycetota</taxon>
        <taxon>Planctomycetia</taxon>
        <taxon>Pirellulales</taxon>
        <taxon>Pirellulaceae</taxon>
        <taxon>Mariniblastus</taxon>
    </lineage>
</organism>
<dbReference type="Pfam" id="PF00884">
    <property type="entry name" value="Sulfatase"/>
    <property type="match status" value="1"/>
</dbReference>
<reference evidence="6 7" key="1">
    <citation type="submission" date="2019-08" db="EMBL/GenBank/DDBJ databases">
        <title>Deep-cultivation of Planctomycetes and their phenomic and genomic characterization uncovers novel biology.</title>
        <authorList>
            <person name="Wiegand S."/>
            <person name="Jogler M."/>
            <person name="Boedeker C."/>
            <person name="Pinto D."/>
            <person name="Vollmers J."/>
            <person name="Rivas-Marin E."/>
            <person name="Kohn T."/>
            <person name="Peeters S.H."/>
            <person name="Heuer A."/>
            <person name="Rast P."/>
            <person name="Oberbeckmann S."/>
            <person name="Bunk B."/>
            <person name="Jeske O."/>
            <person name="Meyerdierks A."/>
            <person name="Storesund J.E."/>
            <person name="Kallscheuer N."/>
            <person name="Luecker S."/>
            <person name="Lage O.M."/>
            <person name="Pohl T."/>
            <person name="Merkel B.J."/>
            <person name="Hornburger P."/>
            <person name="Mueller R.-W."/>
            <person name="Bruemmer F."/>
            <person name="Labrenz M."/>
            <person name="Spormann A.M."/>
            <person name="Op den Camp H."/>
            <person name="Overmann J."/>
            <person name="Amann R."/>
            <person name="Jetten M.S.M."/>
            <person name="Mascher T."/>
            <person name="Medema M.H."/>
            <person name="Devos D.P."/>
            <person name="Kaster A.-K."/>
            <person name="Ovreas L."/>
            <person name="Rohde M."/>
            <person name="Galperin M.Y."/>
            <person name="Jogler C."/>
        </authorList>
    </citation>
    <scope>NUCLEOTIDE SEQUENCE [LARGE SCALE GENOMIC DNA]</scope>
    <source>
        <strain evidence="6 7">FC18</strain>
    </source>
</reference>
<dbReference type="PANTHER" id="PTHR45953:SF1">
    <property type="entry name" value="IDURONATE 2-SULFATASE"/>
    <property type="match status" value="1"/>
</dbReference>
<dbReference type="Gene3D" id="3.40.720.10">
    <property type="entry name" value="Alkaline Phosphatase, subunit A"/>
    <property type="match status" value="1"/>
</dbReference>
<evidence type="ECO:0000256" key="1">
    <source>
        <dbReference type="ARBA" id="ARBA00022723"/>
    </source>
</evidence>
<dbReference type="PANTHER" id="PTHR45953">
    <property type="entry name" value="IDURONATE 2-SULFATASE"/>
    <property type="match status" value="1"/>
</dbReference>
<keyword evidence="1" id="KW-0479">Metal-binding</keyword>
<evidence type="ECO:0000313" key="7">
    <source>
        <dbReference type="Proteomes" id="UP000322214"/>
    </source>
</evidence>
<gene>
    <name evidence="6" type="primary">betC_8</name>
    <name evidence="6" type="ORF">MFFC18_41690</name>
</gene>
<feature type="signal peptide" evidence="4">
    <location>
        <begin position="1"/>
        <end position="25"/>
    </location>
</feature>
<feature type="chain" id="PRO_5023029837" evidence="4">
    <location>
        <begin position="26"/>
        <end position="611"/>
    </location>
</feature>
<feature type="compositionally biased region" description="Basic and acidic residues" evidence="3">
    <location>
        <begin position="602"/>
        <end position="611"/>
    </location>
</feature>
<dbReference type="KEGG" id="mff:MFFC18_41690"/>
<dbReference type="GO" id="GO:0047753">
    <property type="term" value="F:choline-sulfatase activity"/>
    <property type="evidence" value="ECO:0007669"/>
    <property type="project" value="UniProtKB-EC"/>
</dbReference>
<dbReference type="EC" id="3.1.6.6" evidence="6"/>
<feature type="region of interest" description="Disordered" evidence="3">
    <location>
        <begin position="589"/>
        <end position="611"/>
    </location>
</feature>
<keyword evidence="4" id="KW-0732">Signal</keyword>
<evidence type="ECO:0000313" key="6">
    <source>
        <dbReference type="EMBL" id="QEG24251.1"/>
    </source>
</evidence>
<dbReference type="STRING" id="980251.GCA_001642875_00745"/>
<evidence type="ECO:0000259" key="5">
    <source>
        <dbReference type="Pfam" id="PF00884"/>
    </source>
</evidence>
<dbReference type="EMBL" id="CP042912">
    <property type="protein sequence ID" value="QEG24251.1"/>
    <property type="molecule type" value="Genomic_DNA"/>
</dbReference>
<evidence type="ECO:0000256" key="2">
    <source>
        <dbReference type="ARBA" id="ARBA00022801"/>
    </source>
</evidence>
<dbReference type="OrthoDB" id="9803751at2"/>
<evidence type="ECO:0000256" key="3">
    <source>
        <dbReference type="SAM" id="MobiDB-lite"/>
    </source>
</evidence>
<proteinExistence type="predicted"/>
<dbReference type="AlphaFoldDB" id="A0A5B9PNW4"/>
<dbReference type="Proteomes" id="UP000322214">
    <property type="component" value="Chromosome"/>
</dbReference>
<dbReference type="InterPro" id="IPR000917">
    <property type="entry name" value="Sulfatase_N"/>
</dbReference>
<accession>A0A5B9PNW4</accession>
<keyword evidence="7" id="KW-1185">Reference proteome</keyword>
<keyword evidence="2 6" id="KW-0378">Hydrolase</keyword>
<dbReference type="SUPFAM" id="SSF53649">
    <property type="entry name" value="Alkaline phosphatase-like"/>
    <property type="match status" value="1"/>
</dbReference>
<sequence length="611" mass="68979" precursor="true">MPKFAFFVLLVLVSDLVSGATQVLAEQPNVLWIVTDDQRYDSVQEFNRILHDRDHSALGHVESPNVDRLAKMGTTFINTYCQAPGCAPSRASMHYGRYPFRSGVYEFEYHNNTVEHCRPTLPEEMAAIGYQTVQIGKLGVRIKTLNRNGKPVKHPIYQTEISSKFLAKQGLSDRGKDWFFELDGEKLETPLKSVEYFITPDGEFEMTSPQIEVFEKYKGQSKRIDEKYDLLRHYNKKKPGLPGAGIAITGVSSRKAGKTRDGYYASVFGDFLESADQPLQIGSESFTGVDTSKPLFCHIGFDFPHTPVNPPKSFRDRFQQFDYKIPEFDEAELKTMARQMKKQVTSGYSDHLTDEEKQKMTQDYYAFCAYGDSLVGQSVDSFVQYSEKHNQPWMVVYVCGDHGWKLNEHGSISKFSPWDVDCHNPIIVVSSDKQIFPSGKVVTDFTEFVDIAPTILAAGGAELDNEKFQHLDGQNLAKVVSGEAPVRDYVIGECHAVTGPRAYIRTKDYVFSCQTRPDKRRGRNLQWAMEAKYEEIDPALYQTGTDPGEVNNLAFNEDHKQTALVLKDKLLSIVLGDDRVEVDWGSKGGGTEIFRSNNSPDADDKKLDLSN</sequence>
<dbReference type="InterPro" id="IPR017850">
    <property type="entry name" value="Alkaline_phosphatase_core_sf"/>
</dbReference>
<dbReference type="GO" id="GO:0005737">
    <property type="term" value="C:cytoplasm"/>
    <property type="evidence" value="ECO:0007669"/>
    <property type="project" value="TreeGrafter"/>
</dbReference>
<dbReference type="CDD" id="cd16153">
    <property type="entry name" value="sulfatase_like"/>
    <property type="match status" value="1"/>
</dbReference>
<evidence type="ECO:0000256" key="4">
    <source>
        <dbReference type="SAM" id="SignalP"/>
    </source>
</evidence>